<evidence type="ECO:0000313" key="10">
    <source>
        <dbReference type="EMBL" id="KAK1443418.1"/>
    </source>
</evidence>
<dbReference type="HAMAP" id="MF_03101">
    <property type="entry name" value="Deoxyhypusine_hydroxylase"/>
    <property type="match status" value="1"/>
</dbReference>
<keyword evidence="4" id="KW-0677">Repeat</keyword>
<dbReference type="InterPro" id="IPR027517">
    <property type="entry name" value="Deoxyhypusine_hydroxylase"/>
</dbReference>
<keyword evidence="6 9" id="KW-0408">Iron</keyword>
<dbReference type="Pfam" id="PF13646">
    <property type="entry name" value="HEAT_2"/>
    <property type="match status" value="1"/>
</dbReference>
<comment type="similarity">
    <text evidence="9">Belongs to the deoxyhypusine hydroxylase family.</text>
</comment>
<comment type="pathway">
    <text evidence="2 9">Protein modification; eIF5A hypusination.</text>
</comment>
<keyword evidence="3 9" id="KW-0479">Metal-binding</keyword>
<evidence type="ECO:0000313" key="11">
    <source>
        <dbReference type="Proteomes" id="UP001230268"/>
    </source>
</evidence>
<evidence type="ECO:0000256" key="2">
    <source>
        <dbReference type="ARBA" id="ARBA00005041"/>
    </source>
</evidence>
<dbReference type="EC" id="1.14.99.29" evidence="9"/>
<comment type="caution">
    <text evidence="9">Lacks conserved residue(s) required for the propagation of feature annotation.</text>
</comment>
<dbReference type="GO" id="GO:0046872">
    <property type="term" value="F:metal ion binding"/>
    <property type="evidence" value="ECO:0007669"/>
    <property type="project" value="UniProtKB-KW"/>
</dbReference>
<dbReference type="SMART" id="SM00567">
    <property type="entry name" value="EZ_HEAT"/>
    <property type="match status" value="6"/>
</dbReference>
<comment type="cofactor">
    <cofactor evidence="9">
        <name>Fe(2+)</name>
        <dbReference type="ChEBI" id="CHEBI:29033"/>
    </cofactor>
    <text evidence="9">Binds 2 Fe(2+) ions per subunit.</text>
</comment>
<evidence type="ECO:0000256" key="3">
    <source>
        <dbReference type="ARBA" id="ARBA00022723"/>
    </source>
</evidence>
<keyword evidence="8 9" id="KW-0386">Hypusine biosynthesis</keyword>
<sequence length="328" mass="35945">MADVDSAIREFMTFNEFSKPNAAILSQILLTPAVKLSLQLRALYFCRDLENADRSSILTRALDVHRDAFLRHEIAYVMGQAGCNDATDVLIALLEDVREDPMAAEAIAALGEKQCVDLMRKYENDECVVVRDTCRLALHSLLYGSSEGNMETVPICSCVSAPISTSAYRAVDPVPCSATPETENSLYALAATLHDESQELYKRYEALFKIRNKGDDIAASVIGEALLRDKVSEVFRHECAFVLGQMQCLAAVEALVKALADNDEKPIVRHEAALALGSCASTCDDDSQRLAIIKELQRYLNDPVKVVADSCLVALDVIEEALSQGKHA</sequence>
<comment type="caution">
    <text evidence="10">The sequence shown here is derived from an EMBL/GenBank/DDBJ whole genome shotgun (WGS) entry which is preliminary data.</text>
</comment>
<evidence type="ECO:0000256" key="6">
    <source>
        <dbReference type="ARBA" id="ARBA00023004"/>
    </source>
</evidence>
<keyword evidence="11" id="KW-1185">Reference proteome</keyword>
<dbReference type="InterPro" id="IPR016024">
    <property type="entry name" value="ARM-type_fold"/>
</dbReference>
<name>A0AAD8PDG9_BABGI</name>
<organism evidence="10 11">
    <name type="scientific">Babesia gibsoni</name>
    <dbReference type="NCBI Taxonomy" id="33632"/>
    <lineage>
        <taxon>Eukaryota</taxon>
        <taxon>Sar</taxon>
        <taxon>Alveolata</taxon>
        <taxon>Apicomplexa</taxon>
        <taxon>Aconoidasida</taxon>
        <taxon>Piroplasmida</taxon>
        <taxon>Babesiidae</taxon>
        <taxon>Babesia</taxon>
    </lineage>
</organism>
<evidence type="ECO:0000256" key="5">
    <source>
        <dbReference type="ARBA" id="ARBA00023002"/>
    </source>
</evidence>
<dbReference type="GO" id="GO:0019135">
    <property type="term" value="F:deoxyhypusine monooxygenase activity"/>
    <property type="evidence" value="ECO:0007669"/>
    <property type="project" value="UniProtKB-UniRule"/>
</dbReference>
<dbReference type="InterPro" id="IPR004155">
    <property type="entry name" value="PBS_lyase_HEAT"/>
</dbReference>
<dbReference type="PANTHER" id="PTHR12697:SF5">
    <property type="entry name" value="DEOXYHYPUSINE HYDROXYLASE"/>
    <property type="match status" value="1"/>
</dbReference>
<dbReference type="EMBL" id="JAVEPI010000002">
    <property type="protein sequence ID" value="KAK1443418.1"/>
    <property type="molecule type" value="Genomic_DNA"/>
</dbReference>
<keyword evidence="7 9" id="KW-0503">Monooxygenase</keyword>
<protein>
    <recommendedName>
        <fullName evidence="9">Deoxyhypusine hydroxylase</fullName>
        <shortName evidence="9">DOHH</shortName>
        <ecNumber evidence="9">1.14.99.29</ecNumber>
    </recommendedName>
    <alternativeName>
        <fullName evidence="9">Deoxyhypusine dioxygenase</fullName>
    </alternativeName>
    <alternativeName>
        <fullName evidence="9">Deoxyhypusine monooxygenase</fullName>
    </alternativeName>
</protein>
<evidence type="ECO:0000256" key="4">
    <source>
        <dbReference type="ARBA" id="ARBA00022737"/>
    </source>
</evidence>
<feature type="binding site" evidence="9">
    <location>
        <position position="237"/>
    </location>
    <ligand>
        <name>Fe cation</name>
        <dbReference type="ChEBI" id="CHEBI:24875"/>
        <label>2</label>
    </ligand>
</feature>
<reference evidence="10" key="1">
    <citation type="submission" date="2023-08" db="EMBL/GenBank/DDBJ databases">
        <title>Draft sequence of the Babesia gibsoni genome.</title>
        <authorList>
            <person name="Yamagishi J.Y."/>
            <person name="Xuan X.X."/>
        </authorList>
    </citation>
    <scope>NUCLEOTIDE SEQUENCE</scope>
    <source>
        <strain evidence="10">Azabu</strain>
    </source>
</reference>
<proteinExistence type="inferred from homology"/>
<keyword evidence="5 9" id="KW-0560">Oxidoreductase</keyword>
<feature type="binding site" evidence="9">
    <location>
        <position position="72"/>
    </location>
    <ligand>
        <name>Fe cation</name>
        <dbReference type="ChEBI" id="CHEBI:24875"/>
        <label>1</label>
    </ligand>
</feature>
<comment type="function">
    <text evidence="9">Catalyzes the hydroxylation of the N(6)-(4-aminobutyl)-L-lysine intermediate to form hypusine, an essential post-translational modification only found in mature eIF-5A factor.</text>
</comment>
<dbReference type="InterPro" id="IPR011989">
    <property type="entry name" value="ARM-like"/>
</dbReference>
<dbReference type="PANTHER" id="PTHR12697">
    <property type="entry name" value="PBS LYASE HEAT-LIKE PROTEIN"/>
    <property type="match status" value="1"/>
</dbReference>
<feature type="binding site" evidence="9">
    <location>
        <position position="271"/>
    </location>
    <ligand>
        <name>Fe cation</name>
        <dbReference type="ChEBI" id="CHEBI:24875"/>
        <label>2</label>
    </ligand>
</feature>
<evidence type="ECO:0000256" key="7">
    <source>
        <dbReference type="ARBA" id="ARBA00023033"/>
    </source>
</evidence>
<feature type="binding site" evidence="9">
    <location>
        <position position="73"/>
    </location>
    <ligand>
        <name>Fe cation</name>
        <dbReference type="ChEBI" id="CHEBI:24875"/>
        <label>1</label>
    </ligand>
</feature>
<evidence type="ECO:0000256" key="1">
    <source>
        <dbReference type="ARBA" id="ARBA00000068"/>
    </source>
</evidence>
<dbReference type="AlphaFoldDB" id="A0AAD8PDG9"/>
<evidence type="ECO:0000256" key="9">
    <source>
        <dbReference type="HAMAP-Rule" id="MF_03101"/>
    </source>
</evidence>
<comment type="catalytic activity">
    <reaction evidence="1 9">
        <text>[eIF5A protein]-deoxyhypusine + AH2 + O2 = [eIF5A protein]-hypusine + A + H2O</text>
        <dbReference type="Rhea" id="RHEA:14101"/>
        <dbReference type="Rhea" id="RHEA-COMP:10144"/>
        <dbReference type="Rhea" id="RHEA-COMP:12592"/>
        <dbReference type="ChEBI" id="CHEBI:13193"/>
        <dbReference type="ChEBI" id="CHEBI:15377"/>
        <dbReference type="ChEBI" id="CHEBI:15379"/>
        <dbReference type="ChEBI" id="CHEBI:17499"/>
        <dbReference type="ChEBI" id="CHEBI:82657"/>
        <dbReference type="ChEBI" id="CHEBI:91175"/>
        <dbReference type="EC" id="1.14.99.29"/>
    </reaction>
</comment>
<dbReference type="Gene3D" id="1.25.10.10">
    <property type="entry name" value="Leucine-rich Repeat Variant"/>
    <property type="match status" value="2"/>
</dbReference>
<dbReference type="Proteomes" id="UP001230268">
    <property type="component" value="Unassembled WGS sequence"/>
</dbReference>
<feature type="binding site" evidence="9">
    <location>
        <position position="270"/>
    </location>
    <ligand>
        <name>Fe cation</name>
        <dbReference type="ChEBI" id="CHEBI:24875"/>
        <label>2</label>
    </ligand>
</feature>
<dbReference type="Pfam" id="PF03130">
    <property type="entry name" value="HEAT_PBS"/>
    <property type="match status" value="1"/>
</dbReference>
<accession>A0AAD8PDG9</accession>
<feature type="binding site" evidence="9">
    <location>
        <position position="238"/>
    </location>
    <ligand>
        <name>Fe cation</name>
        <dbReference type="ChEBI" id="CHEBI:24875"/>
        <label>2</label>
    </ligand>
</feature>
<gene>
    <name evidence="10" type="ORF">BgAZ_202940</name>
</gene>
<dbReference type="SUPFAM" id="SSF48371">
    <property type="entry name" value="ARM repeat"/>
    <property type="match status" value="1"/>
</dbReference>
<evidence type="ECO:0000256" key="8">
    <source>
        <dbReference type="ARBA" id="ARBA00023256"/>
    </source>
</evidence>